<dbReference type="PANTHER" id="PTHR23158:SF33">
    <property type="entry name" value="TRANSPORT AND GOLGI ORGANIZATION PROTEIN 1"/>
    <property type="match status" value="1"/>
</dbReference>
<feature type="coiled-coil region" evidence="2">
    <location>
        <begin position="766"/>
        <end position="800"/>
    </location>
</feature>
<dbReference type="Proteomes" id="UP001168990">
    <property type="component" value="Unassembled WGS sequence"/>
</dbReference>
<dbReference type="GO" id="GO:0070971">
    <property type="term" value="C:endoplasmic reticulum exit site"/>
    <property type="evidence" value="ECO:0007669"/>
    <property type="project" value="TreeGrafter"/>
</dbReference>
<reference evidence="5" key="1">
    <citation type="journal article" date="2023" name="bioRxiv">
        <title>Scaffold-level genome assemblies of two parasitoid biocontrol wasps reveal the parthenogenesis mechanism and an associated novel virus.</title>
        <authorList>
            <person name="Inwood S."/>
            <person name="Skelly J."/>
            <person name="Guhlin J."/>
            <person name="Harrop T."/>
            <person name="Goldson S."/>
            <person name="Dearden P."/>
        </authorList>
    </citation>
    <scope>NUCLEOTIDE SEQUENCE</scope>
    <source>
        <strain evidence="5">Irish</strain>
        <tissue evidence="5">Whole body</tissue>
    </source>
</reference>
<feature type="transmembrane region" description="Helical" evidence="4">
    <location>
        <begin position="20"/>
        <end position="42"/>
    </location>
</feature>
<protein>
    <recommendedName>
        <fullName evidence="7">Transport and Golgi organization protein 1</fullName>
    </recommendedName>
</protein>
<keyword evidence="4" id="KW-0812">Transmembrane</keyword>
<dbReference type="GO" id="GO:0009306">
    <property type="term" value="P:protein secretion"/>
    <property type="evidence" value="ECO:0007669"/>
    <property type="project" value="TreeGrafter"/>
</dbReference>
<feature type="coiled-coil region" evidence="2">
    <location>
        <begin position="947"/>
        <end position="1012"/>
    </location>
</feature>
<gene>
    <name evidence="5" type="ORF">PV328_002304</name>
</gene>
<reference evidence="5" key="2">
    <citation type="submission" date="2023-03" db="EMBL/GenBank/DDBJ databases">
        <authorList>
            <person name="Inwood S.N."/>
            <person name="Skelly J.G."/>
            <person name="Guhlin J."/>
            <person name="Harrop T.W.R."/>
            <person name="Goldson S.G."/>
            <person name="Dearden P.K."/>
        </authorList>
    </citation>
    <scope>NUCLEOTIDE SEQUENCE</scope>
    <source>
        <strain evidence="5">Irish</strain>
        <tissue evidence="5">Whole body</tissue>
    </source>
</reference>
<sequence>MWNNVDSCYNKNMTGRSSFTGQYFFIIVATILSLISSCTPIISDKRLCFDPDCSVPIAAAKTVSKYYSNDPHILSFNVNDDVEIFSKSAGSRPDLWGVQIAGKRGYAPLTLLKEKIVYHKNLEHEVPTLEYNQQIPETQPDIQKNDEIAVGKSVIIDNMMKTEEIKQTADSTIENSLHTIADQVSPSFEVIDGTTFNLQPKEELKPDHSYATEIIQNNTVMEQPILTVHPNLMSNEAVSNKDKSAETTVLSSAVNDQLSMQSMVQHTISEELPAESSNFENASQPTTNDQVPLPILIESTTTNAVQPPITEENAETPHENNEMNQQMFQSEKIEVNNPESNDLNVNVSSGNSAAKVDNVIMDENPSPALPKENIDEKTHQVTQPNESSAPVDEKNEQIISDTISASIIDPTTNILTQAIDTVSALFDSLPLTTEVPINYGTDENVQEQITDSTRIEENTTPNNEEIPVNNTLNDSASNDVVHVDTAVENSIVSVDNTSNEINSSNSNTTDDIIPNVDVNISTHDGQPDIPERNQLQDSSPNIAVDDISSFNEFPANRNLLNVKDDSFEENVPIVVTDTTQAPIVENSVTTLSQENSIPTDTVTTSSSIPATSTDYVDYQSVKNELEDMNAEVEEQEVTPSSACHIDDTCDNYDDSEKLHEDVEKSEETLFDNDDTVIMNRIENSQYYWETLSYVALTAVTTLLFSLGYYYMENTRRDGQLIAKINKLEKELLISSKECTVLDESLKSTKYKLDSIEDQSFGSNEMVVSLKNDLELACKAKSELEDQVVALEKDLESATEAGLELERMLREILASNNAENPLTKSIEDLQARLNSQQSANESLTNTLHLKTQENETLSSELSVTLHKCEQLEVEVTRINEELKIANETKNNTEQTLLKKIQQLENQVKNISSERITLRTQLKGKEMEIKDLLDVVKQSNVDGIDFEKLSNLSQVKAEANQLLEEKEELQTKLSELEGAHNLLEEHMKIINEEMKSLRKQCEIAEKEKQDAETRLQVLSKFFKEKEEERQKEEATWLHQQGEVATTAERLQTINNEILSYKQQIEILKREILDQEREYKNQITNLESKSHEQWVLSRQTERRLEEAKAEAGQLRNRLTLMEKNYSDNESDVKTHRMDTNGENPTSPQLFIGAEASSSPIMFTGSSNMPAPYLYGPPLPPFLPPPLHSSSMPVGYDVGQRPPPLGGRLSSPPPLPASQTVPPPPLPSALHPSSSSRFEHSGSGPPSPPLSPSMLPPPYGHFRSHPPPPLPFHNDRIHPPPPVPLPSMLPAHLSNASWGDEKISSRNNGSFHPFHRDHQARDYKGSLVSSEESLDKTHHSGKV</sequence>
<feature type="compositionally biased region" description="Pro residues" evidence="3">
    <location>
        <begin position="1241"/>
        <end position="1267"/>
    </location>
</feature>
<evidence type="ECO:0000313" key="6">
    <source>
        <dbReference type="Proteomes" id="UP001168990"/>
    </source>
</evidence>
<feature type="compositionally biased region" description="Low complexity" evidence="3">
    <location>
        <begin position="458"/>
        <end position="471"/>
    </location>
</feature>
<evidence type="ECO:0000256" key="2">
    <source>
        <dbReference type="SAM" id="Coils"/>
    </source>
</evidence>
<dbReference type="EMBL" id="JAQQBS010000001">
    <property type="protein sequence ID" value="KAK0178347.1"/>
    <property type="molecule type" value="Genomic_DNA"/>
</dbReference>
<dbReference type="GO" id="GO:0006888">
    <property type="term" value="P:endoplasmic reticulum to Golgi vesicle-mediated transport"/>
    <property type="evidence" value="ECO:0007669"/>
    <property type="project" value="TreeGrafter"/>
</dbReference>
<evidence type="ECO:0000313" key="5">
    <source>
        <dbReference type="EMBL" id="KAK0178347.1"/>
    </source>
</evidence>
<feature type="compositionally biased region" description="Pro residues" evidence="3">
    <location>
        <begin position="1197"/>
        <end position="1223"/>
    </location>
</feature>
<organism evidence="5 6">
    <name type="scientific">Microctonus aethiopoides</name>
    <dbReference type="NCBI Taxonomy" id="144406"/>
    <lineage>
        <taxon>Eukaryota</taxon>
        <taxon>Metazoa</taxon>
        <taxon>Ecdysozoa</taxon>
        <taxon>Arthropoda</taxon>
        <taxon>Hexapoda</taxon>
        <taxon>Insecta</taxon>
        <taxon>Pterygota</taxon>
        <taxon>Neoptera</taxon>
        <taxon>Endopterygota</taxon>
        <taxon>Hymenoptera</taxon>
        <taxon>Apocrita</taxon>
        <taxon>Ichneumonoidea</taxon>
        <taxon>Braconidae</taxon>
        <taxon>Euphorinae</taxon>
        <taxon>Microctonus</taxon>
    </lineage>
</organism>
<dbReference type="InterPro" id="IPR051500">
    <property type="entry name" value="cTAGE_MIA/OTOR"/>
</dbReference>
<evidence type="ECO:0008006" key="7">
    <source>
        <dbReference type="Google" id="ProtNLM"/>
    </source>
</evidence>
<dbReference type="InterPro" id="IPR036028">
    <property type="entry name" value="SH3-like_dom_sf"/>
</dbReference>
<feature type="compositionally biased region" description="Basic and acidic residues" evidence="3">
    <location>
        <begin position="1310"/>
        <end position="1320"/>
    </location>
</feature>
<feature type="compositionally biased region" description="Low complexity" evidence="3">
    <location>
        <begin position="1224"/>
        <end position="1240"/>
    </location>
</feature>
<feature type="compositionally biased region" description="Basic and acidic residues" evidence="3">
    <location>
        <begin position="1329"/>
        <end position="1339"/>
    </location>
</feature>
<evidence type="ECO:0000256" key="1">
    <source>
        <dbReference type="ARBA" id="ARBA00023054"/>
    </source>
</evidence>
<feature type="region of interest" description="Disordered" evidence="3">
    <location>
        <begin position="1189"/>
        <end position="1339"/>
    </location>
</feature>
<dbReference type="GO" id="GO:0005789">
    <property type="term" value="C:endoplasmic reticulum membrane"/>
    <property type="evidence" value="ECO:0007669"/>
    <property type="project" value="TreeGrafter"/>
</dbReference>
<keyword evidence="4" id="KW-0472">Membrane</keyword>
<dbReference type="SUPFAM" id="SSF50044">
    <property type="entry name" value="SH3-domain"/>
    <property type="match status" value="1"/>
</dbReference>
<keyword evidence="4" id="KW-1133">Transmembrane helix</keyword>
<dbReference type="Gene3D" id="2.30.30.40">
    <property type="entry name" value="SH3 Domains"/>
    <property type="match status" value="1"/>
</dbReference>
<dbReference type="PANTHER" id="PTHR23158">
    <property type="entry name" value="MELANOMA INHIBITORY ACTIVITY-RELATED"/>
    <property type="match status" value="1"/>
</dbReference>
<name>A0AA39KYI1_9HYME</name>
<keyword evidence="6" id="KW-1185">Reference proteome</keyword>
<comment type="caution">
    <text evidence="5">The sequence shown here is derived from an EMBL/GenBank/DDBJ whole genome shotgun (WGS) entry which is preliminary data.</text>
</comment>
<feature type="region of interest" description="Disordered" evidence="3">
    <location>
        <begin position="457"/>
        <end position="476"/>
    </location>
</feature>
<dbReference type="GO" id="GO:0035459">
    <property type="term" value="P:vesicle cargo loading"/>
    <property type="evidence" value="ECO:0007669"/>
    <property type="project" value="TreeGrafter"/>
</dbReference>
<feature type="coiled-coil region" evidence="2">
    <location>
        <begin position="825"/>
        <end position="919"/>
    </location>
</feature>
<evidence type="ECO:0000256" key="4">
    <source>
        <dbReference type="SAM" id="Phobius"/>
    </source>
</evidence>
<feature type="coiled-coil region" evidence="2">
    <location>
        <begin position="1048"/>
        <end position="1121"/>
    </location>
</feature>
<proteinExistence type="predicted"/>
<evidence type="ECO:0000256" key="3">
    <source>
        <dbReference type="SAM" id="MobiDB-lite"/>
    </source>
</evidence>
<keyword evidence="1 2" id="KW-0175">Coiled coil</keyword>
<accession>A0AA39KYI1</accession>